<dbReference type="SUPFAM" id="SSF56784">
    <property type="entry name" value="HAD-like"/>
    <property type="match status" value="1"/>
</dbReference>
<dbReference type="AlphaFoldDB" id="A0A1I7VHS6"/>
<accession>A0A1S0TNQ7</accession>
<evidence type="ECO:0000256" key="6">
    <source>
        <dbReference type="ARBA" id="ARBA00022490"/>
    </source>
</evidence>
<dbReference type="InterPro" id="IPR036412">
    <property type="entry name" value="HAD-like_sf"/>
</dbReference>
<gene>
    <name evidence="14 16" type="ORF">LOAG_11718</name>
</gene>
<evidence type="ECO:0000313" key="15">
    <source>
        <dbReference type="Proteomes" id="UP000095285"/>
    </source>
</evidence>
<dbReference type="FunFam" id="3.30.1240.20:FF:000001">
    <property type="entry name" value="Phosphomannomutase"/>
    <property type="match status" value="1"/>
</dbReference>
<accession>A0A1I7VHS6</accession>
<dbReference type="GO" id="GO:0005829">
    <property type="term" value="C:cytosol"/>
    <property type="evidence" value="ECO:0007669"/>
    <property type="project" value="TreeGrafter"/>
</dbReference>
<dbReference type="CDD" id="cd02585">
    <property type="entry name" value="HAD_PMM"/>
    <property type="match status" value="1"/>
</dbReference>
<organism evidence="15 16">
    <name type="scientific">Loa loa</name>
    <name type="common">Eye worm</name>
    <name type="synonym">Filaria loa</name>
    <dbReference type="NCBI Taxonomy" id="7209"/>
    <lineage>
        <taxon>Eukaryota</taxon>
        <taxon>Metazoa</taxon>
        <taxon>Ecdysozoa</taxon>
        <taxon>Nematoda</taxon>
        <taxon>Chromadorea</taxon>
        <taxon>Rhabditida</taxon>
        <taxon>Spirurina</taxon>
        <taxon>Spiruromorpha</taxon>
        <taxon>Filarioidea</taxon>
        <taxon>Onchocercidae</taxon>
        <taxon>Loa</taxon>
    </lineage>
</organism>
<keyword evidence="6 13" id="KW-0963">Cytoplasm</keyword>
<dbReference type="InterPro" id="IPR005002">
    <property type="entry name" value="PMM"/>
</dbReference>
<evidence type="ECO:0000256" key="5">
    <source>
        <dbReference type="ARBA" id="ARBA00012730"/>
    </source>
</evidence>
<feature type="binding site" evidence="11">
    <location>
        <position position="145"/>
    </location>
    <ligand>
        <name>alpha-D-mannose 1-phosphate</name>
        <dbReference type="ChEBI" id="CHEBI:58409"/>
    </ligand>
</feature>
<reference evidence="14 15" key="1">
    <citation type="submission" date="2012-04" db="EMBL/GenBank/DDBJ databases">
        <title>The Genome Sequence of Loa loa.</title>
        <authorList>
            <consortium name="The Broad Institute Genome Sequencing Platform"/>
            <consortium name="Broad Institute Genome Sequencing Center for Infectious Disease"/>
            <person name="Nutman T.B."/>
            <person name="Fink D.L."/>
            <person name="Russ C."/>
            <person name="Young S."/>
            <person name="Zeng Q."/>
            <person name="Gargeya S."/>
            <person name="Alvarado L."/>
            <person name="Berlin A."/>
            <person name="Chapman S.B."/>
            <person name="Chen Z."/>
            <person name="Freedman E."/>
            <person name="Gellesch M."/>
            <person name="Goldberg J."/>
            <person name="Griggs A."/>
            <person name="Gujja S."/>
            <person name="Heilman E.R."/>
            <person name="Heiman D."/>
            <person name="Howarth C."/>
            <person name="Mehta T."/>
            <person name="Neiman D."/>
            <person name="Pearson M."/>
            <person name="Roberts A."/>
            <person name="Saif S."/>
            <person name="Shea T."/>
            <person name="Shenoy N."/>
            <person name="Sisk P."/>
            <person name="Stolte C."/>
            <person name="Sykes S."/>
            <person name="White J."/>
            <person name="Yandava C."/>
            <person name="Haas B."/>
            <person name="Henn M.R."/>
            <person name="Nusbaum C."/>
            <person name="Birren B."/>
        </authorList>
    </citation>
    <scope>NUCLEOTIDE SEQUENCE [LARGE SCALE GENOMIC DNA]</scope>
</reference>
<dbReference type="InParanoid" id="A0A1I7VHS6"/>
<evidence type="ECO:0000256" key="10">
    <source>
        <dbReference type="PIRSR" id="PIRSR605002-1"/>
    </source>
</evidence>
<dbReference type="eggNOG" id="KOG3189">
    <property type="taxonomic scope" value="Eukaryota"/>
</dbReference>
<feature type="binding site" evidence="11">
    <location>
        <position position="185"/>
    </location>
    <ligand>
        <name>alpha-D-mannose 1-phosphate</name>
        <dbReference type="ChEBI" id="CHEBI:58409"/>
    </ligand>
</feature>
<protein>
    <recommendedName>
        <fullName evidence="5 13">Phosphomannomutase</fullName>
        <ecNumber evidence="5 13">5.4.2.8</ecNumber>
    </recommendedName>
</protein>
<evidence type="ECO:0000256" key="9">
    <source>
        <dbReference type="ARBA" id="ARBA00023235"/>
    </source>
</evidence>
<dbReference type="SFLD" id="SFLDF00445">
    <property type="entry name" value="alpha-phosphomannomutase"/>
    <property type="match status" value="1"/>
</dbReference>
<dbReference type="NCBIfam" id="TIGR01484">
    <property type="entry name" value="HAD-SF-IIB"/>
    <property type="match status" value="1"/>
</dbReference>
<sequence length="251" mass="28801">MNKPKGDTILLFDVDGTLTFPRQKMDRAMSDFMMEVHKAIPLAVVSGSDLPKVVEQLGESLKDVLSCFDYIFSENGLVSVSKEATFPVQSIKHHLGERQLKELINFTLREFSAIDLPVKRGNFIEFRNGMLNLSPIGRSCTQEERLQFVAYDKEHSIRQKFVKKLQDFTEGWDLNIRIGGQISVDVFPYGWDKTYCLQFLNDFHTIHFFGDKTAPGGNDYDLFIDSRTIGYTVKDPEDTMKQVRKLLETLL</sequence>
<feature type="binding site" evidence="11">
    <location>
        <position position="183"/>
    </location>
    <ligand>
        <name>alpha-D-mannose 1-phosphate</name>
        <dbReference type="ChEBI" id="CHEBI:58409"/>
    </ligand>
</feature>
<dbReference type="FunCoup" id="A0A1I7VHS6">
    <property type="interactions" value="1683"/>
</dbReference>
<evidence type="ECO:0000256" key="12">
    <source>
        <dbReference type="PIRSR" id="PIRSR605002-3"/>
    </source>
</evidence>
<comment type="catalytic activity">
    <reaction evidence="13">
        <text>alpha-D-mannose 1-phosphate = D-mannose 6-phosphate</text>
        <dbReference type="Rhea" id="RHEA:11140"/>
        <dbReference type="ChEBI" id="CHEBI:58409"/>
        <dbReference type="ChEBI" id="CHEBI:58735"/>
        <dbReference type="EC" id="5.4.2.8"/>
    </reaction>
</comment>
<dbReference type="EMBL" id="JH712093">
    <property type="protein sequence ID" value="EFO16787.1"/>
    <property type="molecule type" value="Genomic_DNA"/>
</dbReference>
<evidence type="ECO:0000256" key="3">
    <source>
        <dbReference type="ARBA" id="ARBA00009736"/>
    </source>
</evidence>
<dbReference type="PANTHER" id="PTHR10466">
    <property type="entry name" value="PHOSPHOMANNOMUTASE"/>
    <property type="match status" value="1"/>
</dbReference>
<dbReference type="SFLD" id="SFLDS00003">
    <property type="entry name" value="Haloacid_Dehalogenase"/>
    <property type="match status" value="1"/>
</dbReference>
<dbReference type="InterPro" id="IPR023214">
    <property type="entry name" value="HAD_sf"/>
</dbReference>
<dbReference type="RefSeq" id="XP_003147283.1">
    <property type="nucleotide sequence ID" value="XM_003147235.2"/>
</dbReference>
<feature type="binding site" evidence="12">
    <location>
        <position position="228"/>
    </location>
    <ligand>
        <name>Mg(2+)</name>
        <dbReference type="ChEBI" id="CHEBI:18420"/>
        <label>1</label>
    </ligand>
</feature>
<comment type="pathway">
    <text evidence="2 13">Nucleotide-sugar biosynthesis; GDP-alpha-D-mannose biosynthesis; alpha-D-mannose 1-phosphate from D-fructose 6-phosphate: step 2/2.</text>
</comment>
<feature type="binding site" evidence="12">
    <location>
        <position position="223"/>
    </location>
    <ligand>
        <name>Mg(2+)</name>
        <dbReference type="ChEBI" id="CHEBI:18420"/>
        <label>1</label>
    </ligand>
</feature>
<dbReference type="GO" id="GO:0006487">
    <property type="term" value="P:protein N-linked glycosylation"/>
    <property type="evidence" value="ECO:0007669"/>
    <property type="project" value="TreeGrafter"/>
</dbReference>
<evidence type="ECO:0000256" key="8">
    <source>
        <dbReference type="ARBA" id="ARBA00022842"/>
    </source>
</evidence>
<dbReference type="EC" id="5.4.2.8" evidence="5 13"/>
<feature type="binding site" evidence="12">
    <location>
        <position position="211"/>
    </location>
    <ligand>
        <name>Mg(2+)</name>
        <dbReference type="ChEBI" id="CHEBI:18420"/>
        <label>1</label>
    </ligand>
</feature>
<comment type="function">
    <text evidence="13">Involved in the synthesis of the GDP-mannose and dolichol-phosphate-mannose required for a number of critical mannosyl transfer reactions.</text>
</comment>
<comment type="cofactor">
    <cofactor evidence="12">
        <name>Mg(2+)</name>
        <dbReference type="ChEBI" id="CHEBI:18420"/>
    </cofactor>
</comment>
<feature type="active site" description="Nucleophile" evidence="10">
    <location>
        <position position="13"/>
    </location>
</feature>
<dbReference type="SFLD" id="SFLDG01143">
    <property type="entry name" value="C2.B.3:_Phosphomannomutase_Lik"/>
    <property type="match status" value="1"/>
</dbReference>
<dbReference type="InterPro" id="IPR043169">
    <property type="entry name" value="PMM_cap"/>
</dbReference>
<evidence type="ECO:0000256" key="4">
    <source>
        <dbReference type="ARBA" id="ARBA00011738"/>
    </source>
</evidence>
<feature type="binding site" evidence="11">
    <location>
        <position position="138"/>
    </location>
    <ligand>
        <name>alpha-D-mannose 1-phosphate</name>
        <dbReference type="ChEBI" id="CHEBI:58409"/>
    </ligand>
</feature>
<keyword evidence="15" id="KW-1185">Reference proteome</keyword>
<evidence type="ECO:0000313" key="14">
    <source>
        <dbReference type="EMBL" id="EFO16787.1"/>
    </source>
</evidence>
<dbReference type="STRING" id="7209.A0A1I7VHS6"/>
<dbReference type="SFLD" id="SFLDG01140">
    <property type="entry name" value="C2.B:_Phosphomannomutase_and_P"/>
    <property type="match status" value="1"/>
</dbReference>
<evidence type="ECO:0000256" key="13">
    <source>
        <dbReference type="RuleBase" id="RU361118"/>
    </source>
</evidence>
<feature type="binding site" evidence="12">
    <location>
        <position position="15"/>
    </location>
    <ligand>
        <name>Mg(2+)</name>
        <dbReference type="ChEBI" id="CHEBI:18420"/>
        <label>1</label>
    </ligand>
</feature>
<dbReference type="GO" id="GO:0046872">
    <property type="term" value="F:metal ion binding"/>
    <property type="evidence" value="ECO:0007669"/>
    <property type="project" value="UniProtKB-KW"/>
</dbReference>
<feature type="active site" description="Proton donor/acceptor" evidence="10">
    <location>
        <position position="15"/>
    </location>
</feature>
<feature type="binding site" evidence="12">
    <location>
        <position position="13"/>
    </location>
    <ligand>
        <name>Mg(2+)</name>
        <dbReference type="ChEBI" id="CHEBI:18420"/>
        <label>1</label>
    </ligand>
</feature>
<dbReference type="PANTHER" id="PTHR10466:SF0">
    <property type="entry name" value="PHOSPHOMANNOMUTASE"/>
    <property type="match status" value="1"/>
</dbReference>
<evidence type="ECO:0000256" key="1">
    <source>
        <dbReference type="ARBA" id="ARBA00004496"/>
    </source>
</evidence>
<evidence type="ECO:0000256" key="2">
    <source>
        <dbReference type="ARBA" id="ARBA00004699"/>
    </source>
</evidence>
<dbReference type="GeneID" id="9949174"/>
<dbReference type="CTD" id="9949174"/>
<dbReference type="WBParaSite" id="EN70_2720">
    <property type="protein sequence ID" value="EN70_2720"/>
    <property type="gene ID" value="EN70_2720"/>
</dbReference>
<keyword evidence="8 12" id="KW-0460">Magnesium</keyword>
<evidence type="ECO:0000256" key="11">
    <source>
        <dbReference type="PIRSR" id="PIRSR605002-2"/>
    </source>
</evidence>
<comment type="similarity">
    <text evidence="3 13">Belongs to the eukaryotic PMM family.</text>
</comment>
<evidence type="ECO:0000256" key="7">
    <source>
        <dbReference type="ARBA" id="ARBA00022723"/>
    </source>
</evidence>
<dbReference type="Gene3D" id="3.30.1240.20">
    <property type="match status" value="1"/>
</dbReference>
<dbReference type="InterPro" id="IPR006379">
    <property type="entry name" value="HAD-SF_hydro_IIB"/>
</dbReference>
<dbReference type="UniPathway" id="UPA00126">
    <property type="reaction ID" value="UER00424"/>
</dbReference>
<dbReference type="Gene3D" id="3.40.50.1000">
    <property type="entry name" value="HAD superfamily/HAD-like"/>
    <property type="match status" value="1"/>
</dbReference>
<feature type="binding site" evidence="11">
    <location>
        <position position="22"/>
    </location>
    <ligand>
        <name>alpha-D-mannose 1-phosphate</name>
        <dbReference type="ChEBI" id="CHEBI:58409"/>
    </ligand>
</feature>
<dbReference type="GO" id="GO:0004615">
    <property type="term" value="F:phosphomannomutase activity"/>
    <property type="evidence" value="ECO:0007669"/>
    <property type="project" value="UniProtKB-EC"/>
</dbReference>
<comment type="subunit">
    <text evidence="4 13">Homodimer.</text>
</comment>
<dbReference type="GO" id="GO:0006013">
    <property type="term" value="P:mannose metabolic process"/>
    <property type="evidence" value="ECO:0007669"/>
    <property type="project" value="TreeGrafter"/>
</dbReference>
<dbReference type="OMA" id="ISHRVYT"/>
<dbReference type="KEGG" id="loa:LOAG_11718"/>
<name>A0A1I7VHS6_LOALO</name>
<dbReference type="GO" id="GO:0009298">
    <property type="term" value="P:GDP-mannose biosynthetic process"/>
    <property type="evidence" value="ECO:0007669"/>
    <property type="project" value="UniProtKB-UniPathway"/>
</dbReference>
<evidence type="ECO:0000313" key="16">
    <source>
        <dbReference type="WBParaSite" id="EN70_2720"/>
    </source>
</evidence>
<feature type="binding site" evidence="12">
    <location>
        <position position="225"/>
    </location>
    <ligand>
        <name>Mg(2+)</name>
        <dbReference type="ChEBI" id="CHEBI:18420"/>
        <label>1</label>
    </ligand>
</feature>
<reference evidence="16" key="2">
    <citation type="submission" date="2016-11" db="UniProtKB">
        <authorList>
            <consortium name="WormBaseParasite"/>
        </authorList>
    </citation>
    <scope>IDENTIFICATION</scope>
</reference>
<dbReference type="OrthoDB" id="10264771at2759"/>
<feature type="binding site" evidence="11">
    <location>
        <position position="127"/>
    </location>
    <ligand>
        <name>alpha-D-mannose 1-phosphate</name>
        <dbReference type="ChEBI" id="CHEBI:58409"/>
    </ligand>
</feature>
<keyword evidence="7 12" id="KW-0479">Metal-binding</keyword>
<comment type="subcellular location">
    <subcellularLocation>
        <location evidence="1 13">Cytoplasm</location>
    </subcellularLocation>
</comment>
<keyword evidence="9 13" id="KW-0413">Isomerase</keyword>
<dbReference type="Proteomes" id="UP000095285">
    <property type="component" value="Unassembled WGS sequence"/>
</dbReference>
<dbReference type="Pfam" id="PF03332">
    <property type="entry name" value="PMM"/>
    <property type="match status" value="1"/>
</dbReference>
<proteinExistence type="inferred from homology"/>